<comment type="caution">
    <text evidence="6">The sequence shown here is derived from an EMBL/GenBank/DDBJ whole genome shotgun (WGS) entry which is preliminary data.</text>
</comment>
<gene>
    <name evidence="6" type="ORF">CUJ83_10605</name>
</gene>
<dbReference type="Pfam" id="PF01935">
    <property type="entry name" value="DUF87"/>
    <property type="match status" value="1"/>
</dbReference>
<comment type="catalytic activity">
    <reaction evidence="4">
        <text>ATP + H2O = ADP + phosphate + H(+)</text>
        <dbReference type="Rhea" id="RHEA:13065"/>
        <dbReference type="ChEBI" id="CHEBI:15377"/>
        <dbReference type="ChEBI" id="CHEBI:15378"/>
        <dbReference type="ChEBI" id="CHEBI:30616"/>
        <dbReference type="ChEBI" id="CHEBI:43474"/>
        <dbReference type="ChEBI" id="CHEBI:456216"/>
        <dbReference type="EC" id="5.6.2.4"/>
    </reaction>
</comment>
<proteinExistence type="inferred from homology"/>
<dbReference type="AlphaFoldDB" id="A0AAP2RDT4"/>
<dbReference type="Gene3D" id="3.40.50.300">
    <property type="entry name" value="P-loop containing nucleotide triphosphate hydrolases"/>
    <property type="match status" value="2"/>
</dbReference>
<evidence type="ECO:0000313" key="7">
    <source>
        <dbReference type="Proteomes" id="UP001320159"/>
    </source>
</evidence>
<dbReference type="InterPro" id="IPR008571">
    <property type="entry name" value="HerA-like"/>
</dbReference>
<dbReference type="PANTHER" id="PTHR42957">
    <property type="entry name" value="HELICASE MJ1565-RELATED"/>
    <property type="match status" value="1"/>
</dbReference>
<evidence type="ECO:0000256" key="2">
    <source>
        <dbReference type="ARBA" id="ARBA00034617"/>
    </source>
</evidence>
<evidence type="ECO:0000256" key="3">
    <source>
        <dbReference type="ARBA" id="ARBA00048954"/>
    </source>
</evidence>
<evidence type="ECO:0000313" key="6">
    <source>
        <dbReference type="EMBL" id="MCD1295449.1"/>
    </source>
</evidence>
<dbReference type="SUPFAM" id="SSF52540">
    <property type="entry name" value="P-loop containing nucleoside triphosphate hydrolases"/>
    <property type="match status" value="1"/>
</dbReference>
<evidence type="ECO:0000256" key="1">
    <source>
        <dbReference type="ARBA" id="ARBA00007816"/>
    </source>
</evidence>
<keyword evidence="7" id="KW-1185">Reference proteome</keyword>
<sequence>MYGDKRYLLGRRDGGSDGLLFLGRYLALDGSSGSPVFLDVLKPHAILICGKRGYGKSYTMGTIIEEFARLPAGIRNNFSVIVVDTMGIFTCMGSPNLAEKKYLESEGLSPEGLNIKIFAPGIHTGRYDDVDALTFKIPSSSLSPYDYCELLGVDPLSPHGAVLAGAICSRNKFSIEDLIAEINSSDATDDVRSSLNGLLTMISAWDIFSADADYSQIMEPGSVNIIDLSGYGHEPGIKSCIVASLSRALYDIRVEARRKENTGYRRTPLVWMFIDEAHMFMDTGAGNVLINEWLRQGRQPGLSLVLATQRPSALGRDVLSQADMIICHRLTLRDDIEALEKARPSYVKEPVNEALSRLGAIRGAAVIVDDTTESYHVVKVRPRVSLHGGGEPIVRNVD</sequence>
<protein>
    <submittedName>
        <fullName evidence="6">Nucleotidyltransferase</fullName>
    </submittedName>
</protein>
<reference evidence="6 7" key="1">
    <citation type="submission" date="2017-11" db="EMBL/GenBank/DDBJ databases">
        <title>Isolation and Characterization of Family Methanocellaceae Species from Potential Methane Hydrate Area Offshore Southwestern Taiwan.</title>
        <authorList>
            <person name="Zhang W.-L."/>
            <person name="Chen W.-C."/>
            <person name="Lai M.-C."/>
            <person name="Chen S.-C."/>
        </authorList>
    </citation>
    <scope>NUCLEOTIDE SEQUENCE [LARGE SCALE GENOMIC DNA]</scope>
    <source>
        <strain evidence="6 7">CWC-04</strain>
    </source>
</reference>
<comment type="similarity">
    <text evidence="1">Belongs to the HerA family.</text>
</comment>
<evidence type="ECO:0000256" key="4">
    <source>
        <dbReference type="ARBA" id="ARBA00048988"/>
    </source>
</evidence>
<dbReference type="Proteomes" id="UP001320159">
    <property type="component" value="Unassembled WGS sequence"/>
</dbReference>
<comment type="catalytic activity">
    <reaction evidence="2">
        <text>Couples ATP hydrolysis with the unwinding of duplex DNA by translocating in the 3'-5' direction.</text>
        <dbReference type="EC" id="5.6.2.4"/>
    </reaction>
</comment>
<dbReference type="GO" id="GO:0043139">
    <property type="term" value="F:5'-3' DNA helicase activity"/>
    <property type="evidence" value="ECO:0007669"/>
    <property type="project" value="UniProtKB-EC"/>
</dbReference>
<name>A0AAP2RDT4_9EURY</name>
<dbReference type="InterPro" id="IPR002789">
    <property type="entry name" value="HerA_central"/>
</dbReference>
<evidence type="ECO:0000259" key="5">
    <source>
        <dbReference type="Pfam" id="PF01935"/>
    </source>
</evidence>
<dbReference type="InterPro" id="IPR027417">
    <property type="entry name" value="P-loop_NTPase"/>
</dbReference>
<dbReference type="EMBL" id="PGCK01000008">
    <property type="protein sequence ID" value="MCD1295449.1"/>
    <property type="molecule type" value="Genomic_DNA"/>
</dbReference>
<accession>A0AAP2RDT4</accession>
<comment type="catalytic activity">
    <reaction evidence="3">
        <text>ATP + H2O = ADP + phosphate + H(+)</text>
        <dbReference type="Rhea" id="RHEA:13065"/>
        <dbReference type="ChEBI" id="CHEBI:15377"/>
        <dbReference type="ChEBI" id="CHEBI:15378"/>
        <dbReference type="ChEBI" id="CHEBI:30616"/>
        <dbReference type="ChEBI" id="CHEBI:43474"/>
        <dbReference type="ChEBI" id="CHEBI:456216"/>
        <dbReference type="EC" id="5.6.2.3"/>
    </reaction>
</comment>
<feature type="domain" description="Helicase HerA central" evidence="5">
    <location>
        <begin position="30"/>
        <end position="232"/>
    </location>
</feature>
<dbReference type="PANTHER" id="PTHR42957:SF1">
    <property type="entry name" value="HELICASE MJ1565-RELATED"/>
    <property type="match status" value="1"/>
</dbReference>
<organism evidence="6 7">
    <name type="scientific">Methanooceanicella nereidis</name>
    <dbReference type="NCBI Taxonomy" id="2052831"/>
    <lineage>
        <taxon>Archaea</taxon>
        <taxon>Methanobacteriati</taxon>
        <taxon>Methanobacteriota</taxon>
        <taxon>Stenosarchaea group</taxon>
        <taxon>Methanomicrobia</taxon>
        <taxon>Methanocellales</taxon>
        <taxon>Methanocellaceae</taxon>
        <taxon>Methanooceanicella</taxon>
    </lineage>
</organism>
<dbReference type="GO" id="GO:0043138">
    <property type="term" value="F:3'-5' DNA helicase activity"/>
    <property type="evidence" value="ECO:0007669"/>
    <property type="project" value="UniProtKB-EC"/>
</dbReference>